<comment type="similarity">
    <text evidence="3">Belongs to the CNOT11 family.</text>
</comment>
<keyword evidence="5" id="KW-0963">Cytoplasm</keyword>
<keyword evidence="12" id="KW-0539">Nucleus</keyword>
<evidence type="ECO:0000256" key="13">
    <source>
        <dbReference type="SAM" id="MobiDB-lite"/>
    </source>
</evidence>
<reference evidence="15" key="1">
    <citation type="submission" date="2018-10" db="EMBL/GenBank/DDBJ databases">
        <title>Transcriptome assembly of Aceria tosichella (Wheat curl mite) Type 2.</title>
        <authorList>
            <person name="Scully E.D."/>
            <person name="Geib S.M."/>
            <person name="Palmer N.A."/>
            <person name="Gupta A.K."/>
            <person name="Sarath G."/>
            <person name="Tatineni S."/>
        </authorList>
    </citation>
    <scope>NUCLEOTIDE SEQUENCE</scope>
    <source>
        <strain evidence="15">LincolnNE</strain>
    </source>
</reference>
<dbReference type="PANTHER" id="PTHR15975">
    <property type="entry name" value="CCR4-NOT TRANSCRIPTION COMPLEX SUBUNIT 11"/>
    <property type="match status" value="1"/>
</dbReference>
<name>A0A6G1SQ14_9ACAR</name>
<dbReference type="AlphaFoldDB" id="A0A6G1SQ14"/>
<dbReference type="InterPro" id="IPR049548">
    <property type="entry name" value="Sina-like_RING"/>
</dbReference>
<keyword evidence="11" id="KW-0804">Transcription</keyword>
<evidence type="ECO:0000256" key="11">
    <source>
        <dbReference type="ARBA" id="ARBA00023163"/>
    </source>
</evidence>
<evidence type="ECO:0000256" key="2">
    <source>
        <dbReference type="ARBA" id="ARBA00004496"/>
    </source>
</evidence>
<dbReference type="PANTHER" id="PTHR15975:SF0">
    <property type="entry name" value="CCR4-NOT TRANSCRIPTION COMPLEX SUBUNIT 11"/>
    <property type="match status" value="1"/>
</dbReference>
<gene>
    <name evidence="15" type="ORF">g.12842</name>
</gene>
<keyword evidence="8" id="KW-0862">Zinc</keyword>
<keyword evidence="6" id="KW-0479">Metal-binding</keyword>
<dbReference type="GO" id="GO:0030014">
    <property type="term" value="C:CCR4-NOT complex"/>
    <property type="evidence" value="ECO:0007669"/>
    <property type="project" value="InterPro"/>
</dbReference>
<dbReference type="GO" id="GO:0005737">
    <property type="term" value="C:cytoplasm"/>
    <property type="evidence" value="ECO:0007669"/>
    <property type="project" value="UniProtKB-SubCell"/>
</dbReference>
<feature type="domain" description="E3 ubiquitin-protein ligase Sina-like RING finger" evidence="14">
    <location>
        <begin position="10"/>
        <end position="44"/>
    </location>
</feature>
<dbReference type="Pfam" id="PF10155">
    <property type="entry name" value="CNOT11"/>
    <property type="match status" value="1"/>
</dbReference>
<keyword evidence="9" id="KW-0805">Transcription regulation</keyword>
<evidence type="ECO:0000259" key="14">
    <source>
        <dbReference type="Pfam" id="PF21362"/>
    </source>
</evidence>
<evidence type="ECO:0000256" key="7">
    <source>
        <dbReference type="ARBA" id="ARBA00022771"/>
    </source>
</evidence>
<evidence type="ECO:0000313" key="15">
    <source>
        <dbReference type="EMBL" id="MDE52469.1"/>
    </source>
</evidence>
<dbReference type="InterPro" id="IPR019312">
    <property type="entry name" value="CNOT11"/>
</dbReference>
<evidence type="ECO:0000256" key="4">
    <source>
        <dbReference type="ARBA" id="ARBA00014872"/>
    </source>
</evidence>
<evidence type="ECO:0000256" key="10">
    <source>
        <dbReference type="ARBA" id="ARBA00023158"/>
    </source>
</evidence>
<comment type="subcellular location">
    <subcellularLocation>
        <location evidence="2">Cytoplasm</location>
    </subcellularLocation>
    <subcellularLocation>
        <location evidence="1">Nucleus</location>
    </subcellularLocation>
</comment>
<dbReference type="EMBL" id="GGYP01007698">
    <property type="protein sequence ID" value="MDE52469.1"/>
    <property type="molecule type" value="Transcribed_RNA"/>
</dbReference>
<dbReference type="GO" id="GO:0031047">
    <property type="term" value="P:regulatory ncRNA-mediated gene silencing"/>
    <property type="evidence" value="ECO:0007669"/>
    <property type="project" value="UniProtKB-KW"/>
</dbReference>
<evidence type="ECO:0000256" key="6">
    <source>
        <dbReference type="ARBA" id="ARBA00022723"/>
    </source>
</evidence>
<protein>
    <recommendedName>
        <fullName evidence="4">CCR4-NOT transcription complex subunit 11</fullName>
    </recommendedName>
</protein>
<keyword evidence="7" id="KW-0863">Zinc-finger</keyword>
<feature type="region of interest" description="Disordered" evidence="13">
    <location>
        <begin position="136"/>
        <end position="187"/>
    </location>
</feature>
<keyword evidence="10" id="KW-0943">RNA-mediated gene silencing</keyword>
<dbReference type="Pfam" id="PF21362">
    <property type="entry name" value="Sina_RING"/>
    <property type="match status" value="1"/>
</dbReference>
<accession>A0A6G1SQ14</accession>
<evidence type="ECO:0000256" key="5">
    <source>
        <dbReference type="ARBA" id="ARBA00022490"/>
    </source>
</evidence>
<evidence type="ECO:0000256" key="8">
    <source>
        <dbReference type="ARBA" id="ARBA00022833"/>
    </source>
</evidence>
<evidence type="ECO:0000256" key="12">
    <source>
        <dbReference type="ARBA" id="ARBA00023242"/>
    </source>
</evidence>
<dbReference type="GO" id="GO:0005634">
    <property type="term" value="C:nucleus"/>
    <property type="evidence" value="ECO:0007669"/>
    <property type="project" value="UniProtKB-SubCell"/>
</dbReference>
<evidence type="ECO:0000256" key="1">
    <source>
        <dbReference type="ARBA" id="ARBA00004123"/>
    </source>
</evidence>
<dbReference type="GO" id="GO:0008270">
    <property type="term" value="F:zinc ion binding"/>
    <property type="evidence" value="ECO:0007669"/>
    <property type="project" value="UniProtKB-KW"/>
</dbReference>
<evidence type="ECO:0000256" key="3">
    <source>
        <dbReference type="ARBA" id="ARBA00008030"/>
    </source>
</evidence>
<feature type="compositionally biased region" description="Acidic residues" evidence="13">
    <location>
        <begin position="158"/>
        <end position="172"/>
    </location>
</feature>
<evidence type="ECO:0000256" key="9">
    <source>
        <dbReference type="ARBA" id="ARBA00023015"/>
    </source>
</evidence>
<sequence>MDQVTLFFKCYGCSEYALTNNFQCPDGHQICRSCFETLSRCPQCHKQVARSTKLPYLICHDEPILDPANSFDMLVPSLMRLAPALHPCTEEEMVYLDGNEDEPTHVQSTDLMVFFDANNEQSSRPKETDRQHKLMIDSEKEDNDDGLNISGEHMPERQEDEEERGEEEEEEEAAKKEEASSDSDEAQMKEIRGLMQKALSTALTLSETPTIIECLRKGGITAQDLGLTPNMLPTLVESNPLVAIEALLSLMHTDLISDYLCVLVKMEMSVHSMEVVNRLTTAVELPAEFIRLYVSSCIHTCETTKDRYMQNRLVRLVCVFLQSLLRNGTINLQDVYLEVQSFCIEFSRIREAAALFRFLKSMDGLDC</sequence>
<organism evidence="15">
    <name type="scientific">Aceria tosichella</name>
    <name type="common">wheat curl mite</name>
    <dbReference type="NCBI Taxonomy" id="561515"/>
    <lineage>
        <taxon>Eukaryota</taxon>
        <taxon>Metazoa</taxon>
        <taxon>Ecdysozoa</taxon>
        <taxon>Arthropoda</taxon>
        <taxon>Chelicerata</taxon>
        <taxon>Arachnida</taxon>
        <taxon>Acari</taxon>
        <taxon>Acariformes</taxon>
        <taxon>Trombidiformes</taxon>
        <taxon>Prostigmata</taxon>
        <taxon>Eupodina</taxon>
        <taxon>Eriophyoidea</taxon>
        <taxon>Eriophyidae</taxon>
        <taxon>Eriophyinae</taxon>
        <taxon>Aceriini</taxon>
        <taxon>Aceria</taxon>
    </lineage>
</organism>
<proteinExistence type="inferred from homology"/>